<evidence type="ECO:0000256" key="8">
    <source>
        <dbReference type="ARBA" id="ARBA00023303"/>
    </source>
</evidence>
<dbReference type="GO" id="GO:0005216">
    <property type="term" value="F:monoatomic ion channel activity"/>
    <property type="evidence" value="ECO:0007669"/>
    <property type="project" value="InterPro"/>
</dbReference>
<dbReference type="InterPro" id="IPR036770">
    <property type="entry name" value="Ankyrin_rpt-contain_sf"/>
</dbReference>
<keyword evidence="9" id="KW-0040">ANK repeat</keyword>
<evidence type="ECO:0000256" key="3">
    <source>
        <dbReference type="ARBA" id="ARBA00022475"/>
    </source>
</evidence>
<feature type="repeat" description="ANK" evidence="9">
    <location>
        <begin position="88"/>
        <end position="120"/>
    </location>
</feature>
<keyword evidence="2" id="KW-0813">Transport</keyword>
<evidence type="ECO:0000256" key="5">
    <source>
        <dbReference type="ARBA" id="ARBA00022737"/>
    </source>
</evidence>
<dbReference type="GO" id="GO:0005886">
    <property type="term" value="C:plasma membrane"/>
    <property type="evidence" value="ECO:0007669"/>
    <property type="project" value="UniProtKB-SubCell"/>
</dbReference>
<reference evidence="10" key="1">
    <citation type="submission" date="2021-01" db="EMBL/GenBank/DDBJ databases">
        <authorList>
            <person name="Corre E."/>
            <person name="Pelletier E."/>
            <person name="Niang G."/>
            <person name="Scheremetjew M."/>
            <person name="Finn R."/>
            <person name="Kale V."/>
            <person name="Holt S."/>
            <person name="Cochrane G."/>
            <person name="Meng A."/>
            <person name="Brown T."/>
            <person name="Cohen L."/>
        </authorList>
    </citation>
    <scope>NUCLEOTIDE SEQUENCE</scope>
    <source>
        <strain evidence="10">CCAP979/52</strain>
    </source>
</reference>
<dbReference type="PROSITE" id="PS50088">
    <property type="entry name" value="ANK_REPEAT"/>
    <property type="match status" value="1"/>
</dbReference>
<dbReference type="InterPro" id="IPR002110">
    <property type="entry name" value="Ankyrin_rpt"/>
</dbReference>
<dbReference type="SUPFAM" id="SSF48403">
    <property type="entry name" value="Ankyrin repeat"/>
    <property type="match status" value="1"/>
</dbReference>
<protein>
    <submittedName>
        <fullName evidence="10">Uncharacterized protein</fullName>
    </submittedName>
</protein>
<dbReference type="PROSITE" id="PS50297">
    <property type="entry name" value="ANK_REP_REGION"/>
    <property type="match status" value="1"/>
</dbReference>
<evidence type="ECO:0000256" key="6">
    <source>
        <dbReference type="ARBA" id="ARBA00022837"/>
    </source>
</evidence>
<evidence type="ECO:0000256" key="7">
    <source>
        <dbReference type="ARBA" id="ARBA00023065"/>
    </source>
</evidence>
<dbReference type="PANTHER" id="PTHR10582:SF2">
    <property type="entry name" value="INACTIVE"/>
    <property type="match status" value="1"/>
</dbReference>
<proteinExistence type="predicted"/>
<keyword evidence="7" id="KW-0406">Ion transport</keyword>
<evidence type="ECO:0000256" key="2">
    <source>
        <dbReference type="ARBA" id="ARBA00022448"/>
    </source>
</evidence>
<dbReference type="Pfam" id="PF12796">
    <property type="entry name" value="Ank_2"/>
    <property type="match status" value="1"/>
</dbReference>
<dbReference type="PANTHER" id="PTHR10582">
    <property type="entry name" value="TRANSIENT RECEPTOR POTENTIAL ION CHANNEL PROTEIN"/>
    <property type="match status" value="1"/>
</dbReference>
<dbReference type="Pfam" id="PF13606">
    <property type="entry name" value="Ank_3"/>
    <property type="match status" value="1"/>
</dbReference>
<keyword evidence="5" id="KW-0677">Repeat</keyword>
<keyword evidence="4" id="KW-0109">Calcium transport</keyword>
<dbReference type="InterPro" id="IPR024862">
    <property type="entry name" value="TRPV"/>
</dbReference>
<dbReference type="GO" id="GO:0098703">
    <property type="term" value="P:calcium ion import across plasma membrane"/>
    <property type="evidence" value="ECO:0007669"/>
    <property type="project" value="TreeGrafter"/>
</dbReference>
<evidence type="ECO:0000256" key="4">
    <source>
        <dbReference type="ARBA" id="ARBA00022568"/>
    </source>
</evidence>
<keyword evidence="3" id="KW-1003">Cell membrane</keyword>
<sequence length="320" mass="35994">MDYLKSEAEAATESGDVFMPGPVGESPVHICFLLGLDEIGKEVIAKYYPNSETLSVAYKNDLLPLLPENPCSKPAGDNGDSREIGLYTGETLLHIAIAKEDAELVAFLLDKGIEISSTANGVFFQPRWIRPCVKDLTRWQRFLSWMAGVDLDVEKFAVVARQLNEYSACYYGEYPLSFAASVGSVQICKLLLACQKARGDDPSISRSVSRIERSPTFVQHNKHWDFCGPRSPMCFFLNAIDYFGNTALHMAVLHRRKEVIDWLMTNEESKASLEILNFDGFTPLTFAARLGYVDIFTHILFKYLSRTGWTYGKVSKYFSD</sequence>
<accession>A0A7S0QK93</accession>
<gene>
    <name evidence="10" type="ORF">CCUR1050_LOCUS12812</name>
</gene>
<evidence type="ECO:0000313" key="10">
    <source>
        <dbReference type="EMBL" id="CAD8635131.1"/>
    </source>
</evidence>
<keyword evidence="6" id="KW-0106">Calcium</keyword>
<name>A0A7S0QK93_9CRYP</name>
<keyword evidence="3" id="KW-0472">Membrane</keyword>
<organism evidence="10">
    <name type="scientific">Cryptomonas curvata</name>
    <dbReference type="NCBI Taxonomy" id="233186"/>
    <lineage>
        <taxon>Eukaryota</taxon>
        <taxon>Cryptophyceae</taxon>
        <taxon>Cryptomonadales</taxon>
        <taxon>Cryptomonadaceae</taxon>
        <taxon>Cryptomonas</taxon>
    </lineage>
</organism>
<comment type="subcellular location">
    <subcellularLocation>
        <location evidence="1">Cell membrane</location>
        <topology evidence="1">Multi-pass membrane protein</topology>
    </subcellularLocation>
</comment>
<evidence type="ECO:0000256" key="9">
    <source>
        <dbReference type="PROSITE-ProRule" id="PRU00023"/>
    </source>
</evidence>
<dbReference type="SMART" id="SM00248">
    <property type="entry name" value="ANK"/>
    <property type="match status" value="4"/>
</dbReference>
<dbReference type="EMBL" id="HBEZ01023135">
    <property type="protein sequence ID" value="CAD8635131.1"/>
    <property type="molecule type" value="Transcribed_RNA"/>
</dbReference>
<dbReference type="AlphaFoldDB" id="A0A7S0QK93"/>
<evidence type="ECO:0000256" key="1">
    <source>
        <dbReference type="ARBA" id="ARBA00004651"/>
    </source>
</evidence>
<dbReference type="Gene3D" id="1.25.40.20">
    <property type="entry name" value="Ankyrin repeat-containing domain"/>
    <property type="match status" value="1"/>
</dbReference>
<keyword evidence="8" id="KW-0407">Ion channel</keyword>